<dbReference type="AlphaFoldDB" id="A0A9B0TYL5"/>
<dbReference type="PANTHER" id="PTHR45616">
    <property type="entry name" value="GATA-TYPE DOMAIN-CONTAINING PROTEIN"/>
    <property type="match status" value="1"/>
</dbReference>
<evidence type="ECO:0000313" key="9">
    <source>
        <dbReference type="RefSeq" id="XP_006870189.1"/>
    </source>
</evidence>
<evidence type="ECO:0000256" key="3">
    <source>
        <dbReference type="ARBA" id="ARBA00023054"/>
    </source>
</evidence>
<dbReference type="PRINTS" id="PR01276">
    <property type="entry name" value="TYPE2KERATIN"/>
</dbReference>
<reference evidence="9" key="1">
    <citation type="submission" date="2025-08" db="UniProtKB">
        <authorList>
            <consortium name="RefSeq"/>
        </authorList>
    </citation>
    <scope>IDENTIFICATION</scope>
    <source>
        <tissue evidence="9">Spleen</tissue>
    </source>
</reference>
<feature type="region of interest" description="Disordered" evidence="6">
    <location>
        <begin position="415"/>
        <end position="434"/>
    </location>
</feature>
<dbReference type="Gene3D" id="1.20.5.1160">
    <property type="entry name" value="Vasodilator-stimulated phosphoprotein"/>
    <property type="match status" value="1"/>
</dbReference>
<dbReference type="Proteomes" id="UP000504623">
    <property type="component" value="Unplaced"/>
</dbReference>
<dbReference type="FunFam" id="1.20.5.500:FF:000001">
    <property type="entry name" value="Type II keratin 23"/>
    <property type="match status" value="1"/>
</dbReference>
<keyword evidence="3 5" id="KW-0175">Coiled coil</keyword>
<dbReference type="GeneID" id="102823752"/>
<dbReference type="Pfam" id="PF16208">
    <property type="entry name" value="Keratin_2_head"/>
    <property type="match status" value="1"/>
</dbReference>
<dbReference type="Gene3D" id="1.20.5.170">
    <property type="match status" value="1"/>
</dbReference>
<keyword evidence="8" id="KW-1185">Reference proteome</keyword>
<protein>
    <submittedName>
        <fullName evidence="9">Keratin, type II cytoskeletal 2 oral-like</fullName>
    </submittedName>
</protein>
<dbReference type="PANTHER" id="PTHR45616:SF29">
    <property type="entry name" value="KERATIN, TYPE II CYTOSKELETAL 2 ORAL"/>
    <property type="match status" value="1"/>
</dbReference>
<dbReference type="FunFam" id="1.20.5.170:FF:000004">
    <property type="entry name" value="Keratin, type II cytoskeletal 5"/>
    <property type="match status" value="1"/>
</dbReference>
<evidence type="ECO:0000256" key="5">
    <source>
        <dbReference type="SAM" id="Coils"/>
    </source>
</evidence>
<dbReference type="GO" id="GO:0005615">
    <property type="term" value="C:extracellular space"/>
    <property type="evidence" value="ECO:0007669"/>
    <property type="project" value="TreeGrafter"/>
</dbReference>
<feature type="domain" description="IF rod" evidence="7">
    <location>
        <begin position="75"/>
        <end position="390"/>
    </location>
</feature>
<keyword evidence="1" id="KW-0416">Keratin</keyword>
<evidence type="ECO:0000256" key="1">
    <source>
        <dbReference type="ARBA" id="ARBA00022744"/>
    </source>
</evidence>
<comment type="similarity">
    <text evidence="4">Belongs to the intermediate filament family.</text>
</comment>
<evidence type="ECO:0000256" key="2">
    <source>
        <dbReference type="ARBA" id="ARBA00022754"/>
    </source>
</evidence>
<dbReference type="RefSeq" id="XP_006870189.1">
    <property type="nucleotide sequence ID" value="XM_006870127.1"/>
</dbReference>
<keyword evidence="2" id="KW-0403">Intermediate filament</keyword>
<dbReference type="InterPro" id="IPR039008">
    <property type="entry name" value="IF_rod_dom"/>
</dbReference>
<dbReference type="SMART" id="SM01391">
    <property type="entry name" value="Filament"/>
    <property type="match status" value="1"/>
</dbReference>
<dbReference type="Pfam" id="PF00038">
    <property type="entry name" value="Filament"/>
    <property type="match status" value="1"/>
</dbReference>
<evidence type="ECO:0000313" key="8">
    <source>
        <dbReference type="Proteomes" id="UP000504623"/>
    </source>
</evidence>
<gene>
    <name evidence="9" type="primary">LOC102823752</name>
</gene>
<dbReference type="InterPro" id="IPR003054">
    <property type="entry name" value="Keratin_II"/>
</dbReference>
<organism evidence="8 9">
    <name type="scientific">Chrysochloris asiatica</name>
    <name type="common">Cape golden mole</name>
    <dbReference type="NCBI Taxonomy" id="185453"/>
    <lineage>
        <taxon>Eukaryota</taxon>
        <taxon>Metazoa</taxon>
        <taxon>Chordata</taxon>
        <taxon>Craniata</taxon>
        <taxon>Vertebrata</taxon>
        <taxon>Euteleostomi</taxon>
        <taxon>Mammalia</taxon>
        <taxon>Eutheria</taxon>
        <taxon>Afrotheria</taxon>
        <taxon>Chrysochloridae</taxon>
        <taxon>Chrysochlorinae</taxon>
        <taxon>Chrysochloris</taxon>
    </lineage>
</organism>
<dbReference type="GO" id="GO:0045109">
    <property type="term" value="P:intermediate filament organization"/>
    <property type="evidence" value="ECO:0007669"/>
    <property type="project" value="TreeGrafter"/>
</dbReference>
<sequence>MPWYLWGSWRERPGWWLGSAGGRPGGFGGISYGAGGFVSPGGFPLGIQEVTINRSLLQPLNIEIDLLIGEVKTEEKEQIKTLNNKFVSFIDKVRFLELQNKALETKWCLLQEKTATSKASANELHPFFESYIGCLQAQLGRLKMGRGRLDGELGMMQALVQEYKRRYEDEINKHSETENDFMVLKKDVDTYYMTKVDLEIQVESLTNEFNFLKAIYEAEYNQVLSESSDISVVLSMDNNRHLDLDSIITVAKAQYEEIAEKSKAEAQTLYKTKVNTLETMAGKHDDDLRSTKHEIAELNRVIHRLRAETESVNKQNANLQAEIVDAEQRGELTLKDAQTKLAEFREALQQAKENLAHLFRNYQDLMNIKLGLDVEIATYQKMLEGEECRISGEFQSPVYISVVKHMSSNKIISVGGNNSSGRGGWRGNRGGQGIQQSIQQGRGYTTVGKGVQSGSTSISMGTNCV</sequence>
<name>A0A9B0TYL5_CHRAS</name>
<feature type="coiled-coil region" evidence="5">
    <location>
        <begin position="160"/>
        <end position="215"/>
    </location>
</feature>
<dbReference type="GO" id="GO:0045095">
    <property type="term" value="C:keratin filament"/>
    <property type="evidence" value="ECO:0007669"/>
    <property type="project" value="InterPro"/>
</dbReference>
<evidence type="ECO:0000256" key="4">
    <source>
        <dbReference type="ARBA" id="ARBA00061646"/>
    </source>
</evidence>
<dbReference type="PROSITE" id="PS51842">
    <property type="entry name" value="IF_ROD_2"/>
    <property type="match status" value="1"/>
</dbReference>
<dbReference type="OrthoDB" id="2441647at2759"/>
<dbReference type="Gene3D" id="1.20.5.500">
    <property type="entry name" value="Single helix bin"/>
    <property type="match status" value="1"/>
</dbReference>
<feature type="compositionally biased region" description="Gly residues" evidence="6">
    <location>
        <begin position="421"/>
        <end position="433"/>
    </location>
</feature>
<proteinExistence type="inferred from homology"/>
<dbReference type="GO" id="GO:0030280">
    <property type="term" value="F:structural constituent of skin epidermis"/>
    <property type="evidence" value="ECO:0007669"/>
    <property type="project" value="TreeGrafter"/>
</dbReference>
<dbReference type="GO" id="GO:0031424">
    <property type="term" value="P:keratinization"/>
    <property type="evidence" value="ECO:0007669"/>
    <property type="project" value="TreeGrafter"/>
</dbReference>
<evidence type="ECO:0000259" key="7">
    <source>
        <dbReference type="PROSITE" id="PS51842"/>
    </source>
</evidence>
<dbReference type="SUPFAM" id="SSF64593">
    <property type="entry name" value="Intermediate filament protein, coiled coil region"/>
    <property type="match status" value="2"/>
</dbReference>
<feature type="coiled-coil region" evidence="5">
    <location>
        <begin position="288"/>
        <end position="368"/>
    </location>
</feature>
<evidence type="ECO:0000256" key="6">
    <source>
        <dbReference type="SAM" id="MobiDB-lite"/>
    </source>
</evidence>
<dbReference type="InterPro" id="IPR032444">
    <property type="entry name" value="Keratin_2_head"/>
</dbReference>
<accession>A0A9B0TYL5</accession>
<dbReference type="FunFam" id="1.20.5.1160:FF:000001">
    <property type="entry name" value="Keratin type II"/>
    <property type="match status" value="1"/>
</dbReference>